<feature type="transmembrane region" description="Helical" evidence="6">
    <location>
        <begin position="134"/>
        <end position="153"/>
    </location>
</feature>
<keyword evidence="5 6" id="KW-0472">Membrane</keyword>
<gene>
    <name evidence="7" type="ORF">CHILSU_LOCUS1050</name>
</gene>
<name>A0ABN8ATH3_CHISP</name>
<dbReference type="Proteomes" id="UP001153292">
    <property type="component" value="Chromosome 10"/>
</dbReference>
<protein>
    <recommendedName>
        <fullName evidence="9">Citrate transporter-like domain-containing protein</fullName>
    </recommendedName>
</protein>
<dbReference type="PANTHER" id="PTHR10283:SF82">
    <property type="entry name" value="SOLUTE CARRIER FAMILY 13 MEMBER 2"/>
    <property type="match status" value="1"/>
</dbReference>
<evidence type="ECO:0000313" key="8">
    <source>
        <dbReference type="Proteomes" id="UP001153292"/>
    </source>
</evidence>
<feature type="transmembrane region" description="Helical" evidence="6">
    <location>
        <begin position="62"/>
        <end position="84"/>
    </location>
</feature>
<keyword evidence="4 6" id="KW-1133">Transmembrane helix</keyword>
<accession>A0ABN8ATH3</accession>
<feature type="transmembrane region" description="Helical" evidence="6">
    <location>
        <begin position="199"/>
        <end position="224"/>
    </location>
</feature>
<evidence type="ECO:0000256" key="4">
    <source>
        <dbReference type="ARBA" id="ARBA00022989"/>
    </source>
</evidence>
<dbReference type="EMBL" id="OU963903">
    <property type="protein sequence ID" value="CAH0397948.1"/>
    <property type="molecule type" value="Genomic_DNA"/>
</dbReference>
<organism evidence="7 8">
    <name type="scientific">Chilo suppressalis</name>
    <name type="common">Asiatic rice borer moth</name>
    <dbReference type="NCBI Taxonomy" id="168631"/>
    <lineage>
        <taxon>Eukaryota</taxon>
        <taxon>Metazoa</taxon>
        <taxon>Ecdysozoa</taxon>
        <taxon>Arthropoda</taxon>
        <taxon>Hexapoda</taxon>
        <taxon>Insecta</taxon>
        <taxon>Pterygota</taxon>
        <taxon>Neoptera</taxon>
        <taxon>Endopterygota</taxon>
        <taxon>Lepidoptera</taxon>
        <taxon>Glossata</taxon>
        <taxon>Ditrysia</taxon>
        <taxon>Pyraloidea</taxon>
        <taxon>Crambidae</taxon>
        <taxon>Crambinae</taxon>
        <taxon>Chilo</taxon>
    </lineage>
</organism>
<feature type="transmembrane region" description="Helical" evidence="6">
    <location>
        <begin position="96"/>
        <end position="114"/>
    </location>
</feature>
<reference evidence="7" key="1">
    <citation type="submission" date="2021-12" db="EMBL/GenBank/DDBJ databases">
        <authorList>
            <person name="King R."/>
        </authorList>
    </citation>
    <scope>NUCLEOTIDE SEQUENCE</scope>
</reference>
<evidence type="ECO:0000256" key="2">
    <source>
        <dbReference type="ARBA" id="ARBA00006772"/>
    </source>
</evidence>
<dbReference type="Pfam" id="PF00939">
    <property type="entry name" value="Na_sulph_symp"/>
    <property type="match status" value="1"/>
</dbReference>
<feature type="transmembrane region" description="Helical" evidence="6">
    <location>
        <begin position="21"/>
        <end position="42"/>
    </location>
</feature>
<feature type="transmembrane region" description="Helical" evidence="6">
    <location>
        <begin position="307"/>
        <end position="329"/>
    </location>
</feature>
<feature type="transmembrane region" description="Helical" evidence="6">
    <location>
        <begin position="443"/>
        <end position="464"/>
    </location>
</feature>
<proteinExistence type="inferred from homology"/>
<keyword evidence="8" id="KW-1185">Reference proteome</keyword>
<keyword evidence="3 6" id="KW-0812">Transmembrane</keyword>
<feature type="transmembrane region" description="Helical" evidence="6">
    <location>
        <begin position="524"/>
        <end position="544"/>
    </location>
</feature>
<sequence>MFSSAKPEETLSAFQRLKLFLAIHWKGLLTLLTPIVLLFIILPLPAKPHAWVAYTLVNMAVFWVTECIPLAVTSFLPIVIFPLSGVMTTAAVCRTYVNDTIIMFVGSLILAYSIEQSGLHKRLAFFTIRMIGYSHIKLLFAMCCVTTFVSMWITNTAATTMMVPINFAILRVFEGQNLLKVFEYNEAGERVASDITTSYFCAATFSATIGGIGTLVGTGTNIAFKGLFMSEYPKAPELLSFPLFSAFGVPYMIALEAANYLYLAIVYFGLFRPNSPIARSTKITPQGIAAAKIAIERDTKKLGTFSFWEGMVSILFMGAMVCFFCRSPQIFEGWGDKLRLYFEKDDEKYVRDSALAMLVGAAMFLFPRSLDILKNFSVKYTDELPKGKILSVLDWRLLNSEMPWSFMFLLGGGFSLSEGAKISGLNDKIGEQLMFLNKLPNPAVILIIAIIVTFLTNFASNVAVANVMVPLAMQIAKRINVNPLWYAVVSGFSASFCFMMPVGTPGNLVIQSAASIPTTKMIKAGSGVTVTTLILTWFFMTYYAPVIWPMYEMPDWIEN</sequence>
<evidence type="ECO:0000256" key="1">
    <source>
        <dbReference type="ARBA" id="ARBA00004141"/>
    </source>
</evidence>
<dbReference type="InterPro" id="IPR001898">
    <property type="entry name" value="SLC13A/DASS"/>
</dbReference>
<evidence type="ECO:0000256" key="3">
    <source>
        <dbReference type="ARBA" id="ARBA00022692"/>
    </source>
</evidence>
<feature type="transmembrane region" description="Helical" evidence="6">
    <location>
        <begin position="244"/>
        <end position="270"/>
    </location>
</feature>
<dbReference type="PANTHER" id="PTHR10283">
    <property type="entry name" value="SOLUTE CARRIER FAMILY 13 MEMBER"/>
    <property type="match status" value="1"/>
</dbReference>
<evidence type="ECO:0008006" key="9">
    <source>
        <dbReference type="Google" id="ProtNLM"/>
    </source>
</evidence>
<comment type="subcellular location">
    <subcellularLocation>
        <location evidence="1">Membrane</location>
        <topology evidence="1">Multi-pass membrane protein</topology>
    </subcellularLocation>
</comment>
<evidence type="ECO:0000256" key="5">
    <source>
        <dbReference type="ARBA" id="ARBA00023136"/>
    </source>
</evidence>
<feature type="transmembrane region" description="Helical" evidence="6">
    <location>
        <begin position="484"/>
        <end position="503"/>
    </location>
</feature>
<evidence type="ECO:0000313" key="7">
    <source>
        <dbReference type="EMBL" id="CAH0397948.1"/>
    </source>
</evidence>
<comment type="similarity">
    <text evidence="2">Belongs to the SLC13A/DASS transporter (TC 2.A.47) family. NADC subfamily.</text>
</comment>
<evidence type="ECO:0000256" key="6">
    <source>
        <dbReference type="SAM" id="Phobius"/>
    </source>
</evidence>